<dbReference type="OrthoDB" id="755951at2759"/>
<dbReference type="GO" id="GO:0004805">
    <property type="term" value="F:trehalose-phosphatase activity"/>
    <property type="evidence" value="ECO:0007669"/>
    <property type="project" value="TreeGrafter"/>
</dbReference>
<protein>
    <recommendedName>
        <fullName evidence="4">Alpha,alpha-trehalose-phosphate synthase (UDP-forming)</fullName>
    </recommendedName>
</protein>
<dbReference type="GO" id="GO:0005992">
    <property type="term" value="P:trehalose biosynthetic process"/>
    <property type="evidence" value="ECO:0007669"/>
    <property type="project" value="InterPro"/>
</dbReference>
<dbReference type="InterPro" id="IPR001830">
    <property type="entry name" value="Glyco_trans_20"/>
</dbReference>
<gene>
    <name evidence="2" type="ORF">Mgra_00008207</name>
</gene>
<keyword evidence="1" id="KW-0732">Signal</keyword>
<dbReference type="PANTHER" id="PTHR10788:SF106">
    <property type="entry name" value="BCDNA.GH08860"/>
    <property type="match status" value="1"/>
</dbReference>
<reference evidence="2" key="1">
    <citation type="journal article" date="2020" name="Ecol. Evol.">
        <title>Genome structure and content of the rice root-knot nematode (Meloidogyne graminicola).</title>
        <authorList>
            <person name="Phan N.T."/>
            <person name="Danchin E.G.J."/>
            <person name="Klopp C."/>
            <person name="Perfus-Barbeoch L."/>
            <person name="Kozlowski D.K."/>
            <person name="Koutsovoulos G.D."/>
            <person name="Lopez-Roques C."/>
            <person name="Bouchez O."/>
            <person name="Zahm M."/>
            <person name="Besnard G."/>
            <person name="Bellafiore S."/>
        </authorList>
    </citation>
    <scope>NUCLEOTIDE SEQUENCE</scope>
    <source>
        <strain evidence="2">VN-18</strain>
    </source>
</reference>
<dbReference type="GO" id="GO:0005829">
    <property type="term" value="C:cytosol"/>
    <property type="evidence" value="ECO:0007669"/>
    <property type="project" value="TreeGrafter"/>
</dbReference>
<evidence type="ECO:0000256" key="1">
    <source>
        <dbReference type="SAM" id="SignalP"/>
    </source>
</evidence>
<name>A0A8S9ZGB6_9BILA</name>
<feature type="chain" id="PRO_5035941171" description="Alpha,alpha-trehalose-phosphate synthase (UDP-forming)" evidence="1">
    <location>
        <begin position="25"/>
        <end position="987"/>
    </location>
</feature>
<dbReference type="AlphaFoldDB" id="A0A8S9ZGB6"/>
<evidence type="ECO:0008006" key="4">
    <source>
        <dbReference type="Google" id="ProtNLM"/>
    </source>
</evidence>
<dbReference type="GO" id="GO:0003825">
    <property type="term" value="F:alpha,alpha-trehalose-phosphate synthase (UDP-forming) activity"/>
    <property type="evidence" value="ECO:0007669"/>
    <property type="project" value="TreeGrafter"/>
</dbReference>
<dbReference type="Pfam" id="PF00982">
    <property type="entry name" value="Glyco_transf_20"/>
    <property type="match status" value="3"/>
</dbReference>
<feature type="signal peptide" evidence="1">
    <location>
        <begin position="1"/>
        <end position="24"/>
    </location>
</feature>
<organism evidence="2 3">
    <name type="scientific">Meloidogyne graminicola</name>
    <dbReference type="NCBI Taxonomy" id="189291"/>
    <lineage>
        <taxon>Eukaryota</taxon>
        <taxon>Metazoa</taxon>
        <taxon>Ecdysozoa</taxon>
        <taxon>Nematoda</taxon>
        <taxon>Chromadorea</taxon>
        <taxon>Rhabditida</taxon>
        <taxon>Tylenchina</taxon>
        <taxon>Tylenchomorpha</taxon>
        <taxon>Tylenchoidea</taxon>
        <taxon>Meloidogynidae</taxon>
        <taxon>Meloidogyninae</taxon>
        <taxon>Meloidogyne</taxon>
    </lineage>
</organism>
<evidence type="ECO:0000313" key="3">
    <source>
        <dbReference type="Proteomes" id="UP000605970"/>
    </source>
</evidence>
<dbReference type="Gene3D" id="3.40.50.2000">
    <property type="entry name" value="Glycogen Phosphorylase B"/>
    <property type="match status" value="4"/>
</dbReference>
<evidence type="ECO:0000313" key="2">
    <source>
        <dbReference type="EMBL" id="KAF7632357.1"/>
    </source>
</evidence>
<dbReference type="SUPFAM" id="SSF53756">
    <property type="entry name" value="UDP-Glycosyltransferase/glycogen phosphorylase"/>
    <property type="match status" value="2"/>
</dbReference>
<keyword evidence="3" id="KW-1185">Reference proteome</keyword>
<sequence>MLLKINLIFLQLIFLFYVGNKIEASPEENIKLEHNTHIYPSNFNSDNNLNSPVKKRKFVEEKVHPKKIKLEEFNLKAKYERIILASNAPPFGLEKEKLKHPLNSNNPYAPEMRKIAHERYLEIKKIGGFKQSKLLNEETKWIATPASGGLVSAVKPMMEKNDKNVWVFHVTPSDPKLAEEDDPKLQELKNHKEAFELNPLLIDLTTYEFYYKDISNSILWPALHNIPEYIEYEEEKLENWLNDYKQVNEMFATKIYNINRNINDLIWVQDYQLLLVGKYLRNKEKENKTIPMNLGFFLHTPFELKDEFVNNFKKFTKEILEGILSFNKVGFQTNKDRNNFIELVKKFFPECVTSKKLTYMCVENITPKGDCFLGVYPATININKFINYDEEAIKKKDEIKEKIMENAIFPEGKLFFSVERFDYTKGIKEKILAFKKYLINNPDRIGKDVFYQLAPLNRESIAAYKNYQNECRNLINEINKKFDYVAIDINTNSMKREDVFLHYLAMDVGVITPVMDGMNLVAKEMIISNPNAAIILSEGAGTHHQLFENGLSNNYFLVKDITNSENFAQVIKDSINLKGITSNFDRIILASNAPPFHLEENKPKDYPIRQTRNESLFKKLIKCFKTSTKQNIKTSEWQIKQASGGLVSAVEPIMKANKENIWVYHVTPSDPSLSKENDPKLQTIENYRNNSPFGLVEVLIDINKFTNYYQEISNNILWPALHGISDNVFVNDEHSHEQVLSGCNLGVYSASIETGFFIKLASEHKTRDEAKDFKKKALENSLPGGKLFFSVERFDYTKGIKEKILAYQKYLINNPDRIGKDVFYQLAPLNREKIKTYSRYQNECRDLILQINENFGVNYKREDGEQIKEGYKAIDIRTLPLEREKLILRYLAMDVGVITPVMDGMNLVAKEMIISNPNAAIILSEGAGTHHQLFENDLSNNYFLVKDINNSENFAQVMQQAATLPEKERKKRGKILKNFVIENDVNK</sequence>
<comment type="caution">
    <text evidence="2">The sequence shown here is derived from an EMBL/GenBank/DDBJ whole genome shotgun (WGS) entry which is preliminary data.</text>
</comment>
<accession>A0A8S9ZGB6</accession>
<dbReference type="EMBL" id="JABEBT010000104">
    <property type="protein sequence ID" value="KAF7632357.1"/>
    <property type="molecule type" value="Genomic_DNA"/>
</dbReference>
<proteinExistence type="predicted"/>
<dbReference type="PANTHER" id="PTHR10788">
    <property type="entry name" value="TREHALOSE-6-PHOSPHATE SYNTHASE"/>
    <property type="match status" value="1"/>
</dbReference>
<dbReference type="Proteomes" id="UP000605970">
    <property type="component" value="Unassembled WGS sequence"/>
</dbReference>